<sequence>MAEMHSNDWHSCSKLLSVMVCVLLVHLIIQTNGPGRPQAHLVTKGQPHKPPPICDVSYISGTVNALNSTSTPLELYHTAKRWLRPWSRHRHGSFGITTEQVERLFETINKTDVGAVRFVVRNGRPKALPVRFPRSIHYQSRVSFWQSLLERLAWRFGLPENLDAVFWTEDQPQIAAGINTVSLAPLFVSATLPGFFDVPIPTTEYYSKLAKMDLHEVVAKKRWEERQARAIWRGSPTGGWFASYNWFTYPRSKLVNVSLHNPEIIDAKFLPCAWGQCADDVWPLIQEAFPEHTDDTHFTMEDYVQYKFVISIDGNAWSSRFVDLLRTGCVIFKVASPYLEYFDSFLIPYRHYIPVATDSSDLLDKVRWAIDHDEEMKAISIAVQEVFYRSIGNGVWEEYASLMLEEYSKLLPPEPSNYILEKYSERFRYDTEFSEHLRRLWEHE</sequence>
<dbReference type="AlphaFoldDB" id="A0A1Y1I946"/>
<gene>
    <name evidence="5" type="ORF">KFL_002620060</name>
</gene>
<dbReference type="InterPro" id="IPR051091">
    <property type="entry name" value="O-Glucosyltr/Glycosyltrsf_90"/>
</dbReference>
<dbReference type="PANTHER" id="PTHR12203:SF35">
    <property type="entry name" value="PROTEIN O-GLUCOSYLTRANSFERASE 1"/>
    <property type="match status" value="1"/>
</dbReference>
<feature type="chain" id="PRO_5012756253" evidence="3">
    <location>
        <begin position="31"/>
        <end position="444"/>
    </location>
</feature>
<evidence type="ECO:0000313" key="5">
    <source>
        <dbReference type="EMBL" id="GAQ85939.1"/>
    </source>
</evidence>
<evidence type="ECO:0000259" key="4">
    <source>
        <dbReference type="SMART" id="SM00672"/>
    </source>
</evidence>
<dbReference type="Pfam" id="PF05686">
    <property type="entry name" value="Glyco_transf_90"/>
    <property type="match status" value="1"/>
</dbReference>
<dbReference type="Proteomes" id="UP000054558">
    <property type="component" value="Unassembled WGS sequence"/>
</dbReference>
<dbReference type="PANTHER" id="PTHR12203">
    <property type="entry name" value="KDEL LYS-ASP-GLU-LEU CONTAINING - RELATED"/>
    <property type="match status" value="1"/>
</dbReference>
<proteinExistence type="inferred from homology"/>
<evidence type="ECO:0000256" key="3">
    <source>
        <dbReference type="SAM" id="SignalP"/>
    </source>
</evidence>
<feature type="signal peptide" evidence="3">
    <location>
        <begin position="1"/>
        <end position="30"/>
    </location>
</feature>
<feature type="domain" description="Glycosyl transferase CAP10" evidence="4">
    <location>
        <begin position="157"/>
        <end position="414"/>
    </location>
</feature>
<comment type="similarity">
    <text evidence="1">Belongs to the glycosyltransferase 90 family.</text>
</comment>
<accession>A0A1Y1I946</accession>
<evidence type="ECO:0000313" key="6">
    <source>
        <dbReference type="Proteomes" id="UP000054558"/>
    </source>
</evidence>
<dbReference type="SMART" id="SM00672">
    <property type="entry name" value="CAP10"/>
    <property type="match status" value="1"/>
</dbReference>
<organism evidence="5 6">
    <name type="scientific">Klebsormidium nitens</name>
    <name type="common">Green alga</name>
    <name type="synonym">Ulothrix nitens</name>
    <dbReference type="NCBI Taxonomy" id="105231"/>
    <lineage>
        <taxon>Eukaryota</taxon>
        <taxon>Viridiplantae</taxon>
        <taxon>Streptophyta</taxon>
        <taxon>Klebsormidiophyceae</taxon>
        <taxon>Klebsormidiales</taxon>
        <taxon>Klebsormidiaceae</taxon>
        <taxon>Klebsormidium</taxon>
    </lineage>
</organism>
<dbReference type="EMBL" id="DF237211">
    <property type="protein sequence ID" value="GAQ85939.1"/>
    <property type="molecule type" value="Genomic_DNA"/>
</dbReference>
<reference evidence="5 6" key="1">
    <citation type="journal article" date="2014" name="Nat. Commun.">
        <title>Klebsormidium flaccidum genome reveals primary factors for plant terrestrial adaptation.</title>
        <authorList>
            <person name="Hori K."/>
            <person name="Maruyama F."/>
            <person name="Fujisawa T."/>
            <person name="Togashi T."/>
            <person name="Yamamoto N."/>
            <person name="Seo M."/>
            <person name="Sato S."/>
            <person name="Yamada T."/>
            <person name="Mori H."/>
            <person name="Tajima N."/>
            <person name="Moriyama T."/>
            <person name="Ikeuchi M."/>
            <person name="Watanabe M."/>
            <person name="Wada H."/>
            <person name="Kobayashi K."/>
            <person name="Saito M."/>
            <person name="Masuda T."/>
            <person name="Sasaki-Sekimoto Y."/>
            <person name="Mashiguchi K."/>
            <person name="Awai K."/>
            <person name="Shimojima M."/>
            <person name="Masuda S."/>
            <person name="Iwai M."/>
            <person name="Nobusawa T."/>
            <person name="Narise T."/>
            <person name="Kondo S."/>
            <person name="Saito H."/>
            <person name="Sato R."/>
            <person name="Murakawa M."/>
            <person name="Ihara Y."/>
            <person name="Oshima-Yamada Y."/>
            <person name="Ohtaka K."/>
            <person name="Satoh M."/>
            <person name="Sonobe K."/>
            <person name="Ishii M."/>
            <person name="Ohtani R."/>
            <person name="Kanamori-Sato M."/>
            <person name="Honoki R."/>
            <person name="Miyazaki D."/>
            <person name="Mochizuki H."/>
            <person name="Umetsu J."/>
            <person name="Higashi K."/>
            <person name="Shibata D."/>
            <person name="Kamiya Y."/>
            <person name="Sato N."/>
            <person name="Nakamura Y."/>
            <person name="Tabata S."/>
            <person name="Ida S."/>
            <person name="Kurokawa K."/>
            <person name="Ohta H."/>
        </authorList>
    </citation>
    <scope>NUCLEOTIDE SEQUENCE [LARGE SCALE GENOMIC DNA]</scope>
    <source>
        <strain evidence="5 6">NIES-2285</strain>
    </source>
</reference>
<dbReference type="InterPro" id="IPR006598">
    <property type="entry name" value="CAP10"/>
</dbReference>
<dbReference type="GO" id="GO:0016740">
    <property type="term" value="F:transferase activity"/>
    <property type="evidence" value="ECO:0007669"/>
    <property type="project" value="UniProtKB-KW"/>
</dbReference>
<keyword evidence="2 5" id="KW-0808">Transferase</keyword>
<evidence type="ECO:0000256" key="2">
    <source>
        <dbReference type="ARBA" id="ARBA00022679"/>
    </source>
</evidence>
<evidence type="ECO:0000256" key="1">
    <source>
        <dbReference type="ARBA" id="ARBA00010118"/>
    </source>
</evidence>
<keyword evidence="3" id="KW-0732">Signal</keyword>
<name>A0A1Y1I946_KLENI</name>
<protein>
    <submittedName>
        <fullName evidence="5">Protein glucosyltransferase</fullName>
    </submittedName>
</protein>
<keyword evidence="6" id="KW-1185">Reference proteome</keyword>
<dbReference type="OrthoDB" id="2012775at2759"/>